<dbReference type="RefSeq" id="WP_015230249.1">
    <property type="nucleotide sequence ID" value="NC_019780.1"/>
</dbReference>
<evidence type="ECO:0000313" key="1">
    <source>
        <dbReference type="EMBL" id="AFZ51260.1"/>
    </source>
</evidence>
<proteinExistence type="predicted"/>
<name>K9YY84_DACS8</name>
<organism evidence="1 2">
    <name type="scientific">Dactylococcopsis salina (strain PCC 8305)</name>
    <name type="common">Myxobactron salinum</name>
    <dbReference type="NCBI Taxonomy" id="13035"/>
    <lineage>
        <taxon>Bacteria</taxon>
        <taxon>Bacillati</taxon>
        <taxon>Cyanobacteriota</taxon>
        <taxon>Cyanophyceae</taxon>
        <taxon>Nodosilineales</taxon>
        <taxon>Cymatolegaceae</taxon>
        <taxon>Dactylococcopsis</taxon>
    </lineage>
</organism>
<keyword evidence="2" id="KW-1185">Reference proteome</keyword>
<dbReference type="AlphaFoldDB" id="K9YY84"/>
<dbReference type="KEGG" id="dsl:Dacsa_2682"/>
<protein>
    <submittedName>
        <fullName evidence="1">Uncharacterized protein</fullName>
    </submittedName>
</protein>
<dbReference type="EMBL" id="CP003944">
    <property type="protein sequence ID" value="AFZ51260.1"/>
    <property type="molecule type" value="Genomic_DNA"/>
</dbReference>
<evidence type="ECO:0000313" key="2">
    <source>
        <dbReference type="Proteomes" id="UP000010482"/>
    </source>
</evidence>
<sequence length="112" mass="12842">MLRIEQIVSFISTNCLEINGNVPYVVIGYSHQNLGFYAKLYYGSNYPSFSKPFEKLIAINAEMTAKNLQDEINQSLKKILDDVSKYKGEDIRDVLEERLYNQQADKIGSLIL</sequence>
<accession>K9YY84</accession>
<dbReference type="Proteomes" id="UP000010482">
    <property type="component" value="Chromosome"/>
</dbReference>
<dbReference type="STRING" id="13035.Dacsa_2682"/>
<dbReference type="HOGENOM" id="CLU_2141775_0_0_3"/>
<reference evidence="1" key="1">
    <citation type="submission" date="2012-04" db="EMBL/GenBank/DDBJ databases">
        <title>Finished genome of Dactylococcopsis salina PCC 8305.</title>
        <authorList>
            <consortium name="US DOE Joint Genome Institute"/>
            <person name="Gugger M."/>
            <person name="Coursin T."/>
            <person name="Rippka R."/>
            <person name="Tandeau De Marsac N."/>
            <person name="Huntemann M."/>
            <person name="Wei C.-L."/>
            <person name="Han J."/>
            <person name="Detter J.C."/>
            <person name="Han C."/>
            <person name="Tapia R."/>
            <person name="Daligault H."/>
            <person name="Chen A."/>
            <person name="Krypides N."/>
            <person name="Mavromatis K."/>
            <person name="Markowitz V."/>
            <person name="Szeto E."/>
            <person name="Ivanova N."/>
            <person name="Ovchinnikova G."/>
            <person name="Pagani I."/>
            <person name="Pati A."/>
            <person name="Goodwin L."/>
            <person name="Peters L."/>
            <person name="Pitluck S."/>
            <person name="Woyke T."/>
            <person name="Kerfeld C."/>
        </authorList>
    </citation>
    <scope>NUCLEOTIDE SEQUENCE [LARGE SCALE GENOMIC DNA]</scope>
    <source>
        <strain evidence="1">PCC 8305</strain>
    </source>
</reference>
<gene>
    <name evidence="1" type="ORF">Dacsa_2682</name>
</gene>